<evidence type="ECO:0008006" key="3">
    <source>
        <dbReference type="Google" id="ProtNLM"/>
    </source>
</evidence>
<gene>
    <name evidence="1" type="primary">RvY_14814-1</name>
    <name evidence="1" type="synonym">RvY_14814.1</name>
    <name evidence="1" type="ORF">RvY_14814</name>
</gene>
<evidence type="ECO:0000313" key="1">
    <source>
        <dbReference type="EMBL" id="GAV04546.1"/>
    </source>
</evidence>
<comment type="caution">
    <text evidence="1">The sequence shown here is derived from an EMBL/GenBank/DDBJ whole genome shotgun (WGS) entry which is preliminary data.</text>
</comment>
<name>A0A1D1VUD9_RAMVA</name>
<dbReference type="AlphaFoldDB" id="A0A1D1VUD9"/>
<sequence length="202" mass="22119">MDSRLTESSLWEPPNYILASSPPTLFPRRITCLVPNKYYAHLDAGAQGDTKIEMTIAFNLQNQVKQGGDTLARFQSVTIICRPGSTINGIVAFNMSLANRGYIEQTLDVLASFTAWITTILNSTVGLMPVLPFEGAQFSLLLFVPKDVADLSPLEGAFMSIIPLDVIFSKTTKRIIARPSSAQFTISSFKMPAEALQSLGIR</sequence>
<dbReference type="Proteomes" id="UP000186922">
    <property type="component" value="Unassembled WGS sequence"/>
</dbReference>
<keyword evidence="2" id="KW-1185">Reference proteome</keyword>
<evidence type="ECO:0000313" key="2">
    <source>
        <dbReference type="Proteomes" id="UP000186922"/>
    </source>
</evidence>
<reference evidence="1 2" key="1">
    <citation type="journal article" date="2016" name="Nat. Commun.">
        <title>Extremotolerant tardigrade genome and improved radiotolerance of human cultured cells by tardigrade-unique protein.</title>
        <authorList>
            <person name="Hashimoto T."/>
            <person name="Horikawa D.D."/>
            <person name="Saito Y."/>
            <person name="Kuwahara H."/>
            <person name="Kozuka-Hata H."/>
            <person name="Shin-I T."/>
            <person name="Minakuchi Y."/>
            <person name="Ohishi K."/>
            <person name="Motoyama A."/>
            <person name="Aizu T."/>
            <person name="Enomoto A."/>
            <person name="Kondo K."/>
            <person name="Tanaka S."/>
            <person name="Hara Y."/>
            <person name="Koshikawa S."/>
            <person name="Sagara H."/>
            <person name="Miura T."/>
            <person name="Yokobori S."/>
            <person name="Miyagawa K."/>
            <person name="Suzuki Y."/>
            <person name="Kubo T."/>
            <person name="Oyama M."/>
            <person name="Kohara Y."/>
            <person name="Fujiyama A."/>
            <person name="Arakawa K."/>
            <person name="Katayama T."/>
            <person name="Toyoda A."/>
            <person name="Kunieda T."/>
        </authorList>
    </citation>
    <scope>NUCLEOTIDE SEQUENCE [LARGE SCALE GENOMIC DNA]</scope>
    <source>
        <strain evidence="1 2">YOKOZUNA-1</strain>
    </source>
</reference>
<proteinExistence type="predicted"/>
<protein>
    <recommendedName>
        <fullName evidence="3">Serpin domain-containing protein</fullName>
    </recommendedName>
</protein>
<organism evidence="1 2">
    <name type="scientific">Ramazzottius varieornatus</name>
    <name type="common">Water bear</name>
    <name type="synonym">Tardigrade</name>
    <dbReference type="NCBI Taxonomy" id="947166"/>
    <lineage>
        <taxon>Eukaryota</taxon>
        <taxon>Metazoa</taxon>
        <taxon>Ecdysozoa</taxon>
        <taxon>Tardigrada</taxon>
        <taxon>Eutardigrada</taxon>
        <taxon>Parachela</taxon>
        <taxon>Hypsibioidea</taxon>
        <taxon>Ramazzottiidae</taxon>
        <taxon>Ramazzottius</taxon>
    </lineage>
</organism>
<accession>A0A1D1VUD9</accession>
<dbReference type="EMBL" id="BDGG01000011">
    <property type="protein sequence ID" value="GAV04546.1"/>
    <property type="molecule type" value="Genomic_DNA"/>
</dbReference>
<dbReference type="OrthoDB" id="671595at2759"/>